<comment type="caution">
    <text evidence="1">The sequence shown here is derived from an EMBL/GenBank/DDBJ whole genome shotgun (WGS) entry which is preliminary data.</text>
</comment>
<evidence type="ECO:0000313" key="1">
    <source>
        <dbReference type="EMBL" id="PRX44040.1"/>
    </source>
</evidence>
<reference evidence="1 2" key="1">
    <citation type="submission" date="2018-03" db="EMBL/GenBank/DDBJ databases">
        <title>Genomic Encyclopedia of Type Strains, Phase III (KMG-III): the genomes of soil and plant-associated and newly described type strains.</title>
        <authorList>
            <person name="Whitman W."/>
        </authorList>
    </citation>
    <scope>NUCLEOTIDE SEQUENCE [LARGE SCALE GENOMIC DNA]</scope>
    <source>
        <strain evidence="1 2">CGMCC 4.7125</strain>
    </source>
</reference>
<keyword evidence="2" id="KW-1185">Reference proteome</keyword>
<proteinExistence type="predicted"/>
<dbReference type="Proteomes" id="UP000238362">
    <property type="component" value="Unassembled WGS sequence"/>
</dbReference>
<dbReference type="AlphaFoldDB" id="A0A2T0LM43"/>
<sequence length="48" mass="5057">MRLPVSSARLSVGRFVVALVRALGGPPRAVPARGWCPGVASRGRCGRR</sequence>
<accession>A0A2T0LM43</accession>
<gene>
    <name evidence="1" type="ORF">B0I33_113206</name>
</gene>
<name>A0A2T0LM43_9PSEU</name>
<protein>
    <submittedName>
        <fullName evidence="1">Uncharacterized protein</fullName>
    </submittedName>
</protein>
<evidence type="ECO:0000313" key="2">
    <source>
        <dbReference type="Proteomes" id="UP000238362"/>
    </source>
</evidence>
<organism evidence="1 2">
    <name type="scientific">Prauserella shujinwangii</name>
    <dbReference type="NCBI Taxonomy" id="1453103"/>
    <lineage>
        <taxon>Bacteria</taxon>
        <taxon>Bacillati</taxon>
        <taxon>Actinomycetota</taxon>
        <taxon>Actinomycetes</taxon>
        <taxon>Pseudonocardiales</taxon>
        <taxon>Pseudonocardiaceae</taxon>
        <taxon>Prauserella</taxon>
    </lineage>
</organism>
<dbReference type="EMBL" id="PVNH01000013">
    <property type="protein sequence ID" value="PRX44040.1"/>
    <property type="molecule type" value="Genomic_DNA"/>
</dbReference>